<organism evidence="4 5">
    <name type="scientific">Sinomicrobium weinanense</name>
    <dbReference type="NCBI Taxonomy" id="2842200"/>
    <lineage>
        <taxon>Bacteria</taxon>
        <taxon>Pseudomonadati</taxon>
        <taxon>Bacteroidota</taxon>
        <taxon>Flavobacteriia</taxon>
        <taxon>Flavobacteriales</taxon>
        <taxon>Flavobacteriaceae</taxon>
        <taxon>Sinomicrobium</taxon>
    </lineage>
</organism>
<dbReference type="PANTHER" id="PTHR37302">
    <property type="entry name" value="SLR1116 PROTEIN"/>
    <property type="match status" value="1"/>
</dbReference>
<reference evidence="4 5" key="1">
    <citation type="submission" date="2020-09" db="EMBL/GenBank/DDBJ databases">
        <title>Sinomicrobium weinanense sp. nov., a halophilic bacteria isolated from saline-alkali soil.</title>
        <authorList>
            <person name="Wu P."/>
            <person name="Ren H."/>
            <person name="Mei Y."/>
            <person name="Liang Y."/>
            <person name="Chen Z."/>
        </authorList>
    </citation>
    <scope>NUCLEOTIDE SEQUENCE [LARGE SCALE GENOMIC DNA]</scope>
    <source>
        <strain evidence="4 5">FJxs</strain>
    </source>
</reference>
<dbReference type="RefSeq" id="WP_187964351.1">
    <property type="nucleotide sequence ID" value="NZ_JACVDC010000007.1"/>
</dbReference>
<dbReference type="InterPro" id="IPR007837">
    <property type="entry name" value="DinB"/>
</dbReference>
<evidence type="ECO:0000313" key="4">
    <source>
        <dbReference type="EMBL" id="MBC9795198.1"/>
    </source>
</evidence>
<dbReference type="SUPFAM" id="SSF109854">
    <property type="entry name" value="DinB/YfiT-like putative metalloenzymes"/>
    <property type="match status" value="1"/>
</dbReference>
<accession>A0A926JQ05</accession>
<sequence length="147" mass="17520">MKSLFSELFSYNDDCNKRLIAAFRLAGDKVPEKSRRLFDHILTAHHIWNARLNGQAPKYRVWEELSPDILEELHEENQELSRKILEEKDFSEIIDYKNSKGVPFHNSIRNILFHVINHATYHRGQIAMDFRESGLEPLVTDYIYYRR</sequence>
<dbReference type="Pfam" id="PF05163">
    <property type="entry name" value="DinB"/>
    <property type="match status" value="1"/>
</dbReference>
<dbReference type="Proteomes" id="UP000653730">
    <property type="component" value="Unassembled WGS sequence"/>
</dbReference>
<evidence type="ECO:0000256" key="1">
    <source>
        <dbReference type="ARBA" id="ARBA00008635"/>
    </source>
</evidence>
<evidence type="ECO:0000256" key="2">
    <source>
        <dbReference type="ARBA" id="ARBA00022723"/>
    </source>
</evidence>
<protein>
    <submittedName>
        <fullName evidence="4">DinB family protein</fullName>
    </submittedName>
</protein>
<dbReference type="EMBL" id="JACVDC010000007">
    <property type="protein sequence ID" value="MBC9795198.1"/>
    <property type="molecule type" value="Genomic_DNA"/>
</dbReference>
<dbReference type="InterPro" id="IPR034660">
    <property type="entry name" value="DinB/YfiT-like"/>
</dbReference>
<feature type="binding site" evidence="3">
    <location>
        <position position="118"/>
    </location>
    <ligand>
        <name>a divalent metal cation</name>
        <dbReference type="ChEBI" id="CHEBI:60240"/>
    </ligand>
</feature>
<dbReference type="PANTHER" id="PTHR37302:SF3">
    <property type="entry name" value="DAMAGE-INDUCIBLE PROTEIN DINB"/>
    <property type="match status" value="1"/>
</dbReference>
<dbReference type="GO" id="GO:0046872">
    <property type="term" value="F:metal ion binding"/>
    <property type="evidence" value="ECO:0007669"/>
    <property type="project" value="UniProtKB-KW"/>
</dbReference>
<dbReference type="AlphaFoldDB" id="A0A926JQ05"/>
<feature type="binding site" evidence="3">
    <location>
        <position position="122"/>
    </location>
    <ligand>
        <name>a divalent metal cation</name>
        <dbReference type="ChEBI" id="CHEBI:60240"/>
    </ligand>
</feature>
<name>A0A926JQ05_9FLAO</name>
<evidence type="ECO:0000256" key="3">
    <source>
        <dbReference type="PIRSR" id="PIRSR607837-1"/>
    </source>
</evidence>
<proteinExistence type="inferred from homology"/>
<evidence type="ECO:0000313" key="5">
    <source>
        <dbReference type="Proteomes" id="UP000653730"/>
    </source>
</evidence>
<dbReference type="Gene3D" id="1.20.120.450">
    <property type="entry name" value="dinb family like domain"/>
    <property type="match status" value="1"/>
</dbReference>
<keyword evidence="2 3" id="KW-0479">Metal-binding</keyword>
<keyword evidence="5" id="KW-1185">Reference proteome</keyword>
<comment type="caution">
    <text evidence="4">The sequence shown here is derived from an EMBL/GenBank/DDBJ whole genome shotgun (WGS) entry which is preliminary data.</text>
</comment>
<feature type="binding site" evidence="3">
    <location>
        <position position="40"/>
    </location>
    <ligand>
        <name>a divalent metal cation</name>
        <dbReference type="ChEBI" id="CHEBI:60240"/>
    </ligand>
</feature>
<gene>
    <name evidence="4" type="ORF">IBL28_04415</name>
</gene>
<comment type="similarity">
    <text evidence="1">Belongs to the DinB family.</text>
</comment>